<proteinExistence type="predicted"/>
<keyword evidence="1" id="KW-0812">Transmembrane</keyword>
<feature type="transmembrane region" description="Helical" evidence="1">
    <location>
        <begin position="15"/>
        <end position="37"/>
    </location>
</feature>
<keyword evidence="1" id="KW-1133">Transmembrane helix</keyword>
<dbReference type="EMBL" id="FUZI01000001">
    <property type="protein sequence ID" value="SKC30744.1"/>
    <property type="molecule type" value="Genomic_DNA"/>
</dbReference>
<organism evidence="3 4">
    <name type="scientific">Photobacterium piscicola</name>
    <dbReference type="NCBI Taxonomy" id="1378299"/>
    <lineage>
        <taxon>Bacteria</taxon>
        <taxon>Pseudomonadati</taxon>
        <taxon>Pseudomonadota</taxon>
        <taxon>Gammaproteobacteria</taxon>
        <taxon>Vibrionales</taxon>
        <taxon>Vibrionaceae</taxon>
        <taxon>Photobacterium</taxon>
    </lineage>
</organism>
<accession>A0A1T5HV80</accession>
<name>A0A1T5HV80_9GAMM</name>
<reference evidence="2 5" key="2">
    <citation type="submission" date="2024-01" db="EMBL/GenBank/DDBJ databases">
        <title>Active colonisers of the gastrointestinal tract of Atlantic salmon farmed in a warm water region.</title>
        <authorList>
            <person name="Bowman J.P."/>
        </authorList>
    </citation>
    <scope>NUCLEOTIDE SEQUENCE [LARGE SCALE GENOMIC DNA]</scope>
    <source>
        <strain evidence="2 5">S4MW1</strain>
    </source>
</reference>
<evidence type="ECO:0000313" key="5">
    <source>
        <dbReference type="Proteomes" id="UP001339429"/>
    </source>
</evidence>
<feature type="transmembrane region" description="Helical" evidence="1">
    <location>
        <begin position="57"/>
        <end position="81"/>
    </location>
</feature>
<dbReference type="Proteomes" id="UP000189966">
    <property type="component" value="Unassembled WGS sequence"/>
</dbReference>
<evidence type="ECO:0000313" key="3">
    <source>
        <dbReference type="EMBL" id="SKC30744.1"/>
    </source>
</evidence>
<dbReference type="EMBL" id="JAYXUD010000005">
    <property type="protein sequence ID" value="MEC6898700.1"/>
    <property type="molecule type" value="Genomic_DNA"/>
</dbReference>
<keyword evidence="5" id="KW-1185">Reference proteome</keyword>
<keyword evidence="1" id="KW-0472">Membrane</keyword>
<evidence type="ECO:0000313" key="4">
    <source>
        <dbReference type="Proteomes" id="UP000189966"/>
    </source>
</evidence>
<sequence length="117" mass="12974">MSLLSMPFVDTNVDTVLSVFAGVVLIATIAAVAIGFWKIHELPIHKASTKEHHQIGLITALTWIGFVWHWVWVLAVIIAFVDGEKALCRLRDIWHGDRLPVAPATSTDAMTTDTEEK</sequence>
<protein>
    <submittedName>
        <fullName evidence="2">MFS transporter</fullName>
    </submittedName>
</protein>
<evidence type="ECO:0000313" key="2">
    <source>
        <dbReference type="EMBL" id="MEC6898700.1"/>
    </source>
</evidence>
<dbReference type="RefSeq" id="WP_080155607.1">
    <property type="nucleotide sequence ID" value="NZ_CP175535.1"/>
</dbReference>
<evidence type="ECO:0000256" key="1">
    <source>
        <dbReference type="SAM" id="Phobius"/>
    </source>
</evidence>
<reference evidence="3 4" key="1">
    <citation type="submission" date="2017-02" db="EMBL/GenBank/DDBJ databases">
        <authorList>
            <person name="Peterson S.W."/>
        </authorList>
    </citation>
    <scope>NUCLEOTIDE SEQUENCE [LARGE SCALE GENOMIC DNA]</scope>
    <source>
        <strain evidence="4">type strain: NCCB 100098</strain>
        <strain evidence="3">Type strain: NCCB 100098</strain>
    </source>
</reference>
<gene>
    <name evidence="3" type="ORF">CZ809_00221</name>
    <name evidence="2" type="ORF">VXS00_08630</name>
</gene>
<dbReference type="OrthoDB" id="6400409at2"/>
<dbReference type="Proteomes" id="UP001339429">
    <property type="component" value="Unassembled WGS sequence"/>
</dbReference>
<dbReference type="AlphaFoldDB" id="A0A1T5HV80"/>